<dbReference type="Proteomes" id="UP001519363">
    <property type="component" value="Unassembled WGS sequence"/>
</dbReference>
<keyword evidence="3" id="KW-1185">Reference proteome</keyword>
<dbReference type="EMBL" id="JAGIOO010000001">
    <property type="protein sequence ID" value="MBP2479121.1"/>
    <property type="molecule type" value="Genomic_DNA"/>
</dbReference>
<evidence type="ECO:0000313" key="2">
    <source>
        <dbReference type="EMBL" id="MBP2479121.1"/>
    </source>
</evidence>
<sequence>MSNTDYMSRAEVTSLLAMMAAYHGRRPGESDVLAWQHALRGLTLGECQAAVAAHSATSDTITPTDIRERVRRAREQAAARAIDKTPGPAERRRFAAASRRGMAEMYERTGWQRSPEQAAALAVVCPVTDCQAEVGVICWPHHRTEARSVTTRVHPSRVQAGREANNRNEENPA</sequence>
<evidence type="ECO:0000256" key="1">
    <source>
        <dbReference type="SAM" id="MobiDB-lite"/>
    </source>
</evidence>
<comment type="caution">
    <text evidence="2">The sequence shown here is derived from an EMBL/GenBank/DDBJ whole genome shotgun (WGS) entry which is preliminary data.</text>
</comment>
<gene>
    <name evidence="2" type="ORF">JOF53_007993</name>
</gene>
<feature type="compositionally biased region" description="Basic and acidic residues" evidence="1">
    <location>
        <begin position="164"/>
        <end position="173"/>
    </location>
</feature>
<evidence type="ECO:0000313" key="3">
    <source>
        <dbReference type="Proteomes" id="UP001519363"/>
    </source>
</evidence>
<accession>A0ABS5ARR9</accession>
<feature type="region of interest" description="Disordered" evidence="1">
    <location>
        <begin position="149"/>
        <end position="173"/>
    </location>
</feature>
<name>A0ABS5ARR9_9PSEU</name>
<organism evidence="2 3">
    <name type="scientific">Crossiella equi</name>
    <dbReference type="NCBI Taxonomy" id="130796"/>
    <lineage>
        <taxon>Bacteria</taxon>
        <taxon>Bacillati</taxon>
        <taxon>Actinomycetota</taxon>
        <taxon>Actinomycetes</taxon>
        <taxon>Pseudonocardiales</taxon>
        <taxon>Pseudonocardiaceae</taxon>
        <taxon>Crossiella</taxon>
    </lineage>
</organism>
<protein>
    <submittedName>
        <fullName evidence="2">Uncharacterized protein</fullName>
    </submittedName>
</protein>
<reference evidence="2 3" key="1">
    <citation type="submission" date="2021-03" db="EMBL/GenBank/DDBJ databases">
        <title>Sequencing the genomes of 1000 actinobacteria strains.</title>
        <authorList>
            <person name="Klenk H.-P."/>
        </authorList>
    </citation>
    <scope>NUCLEOTIDE SEQUENCE [LARGE SCALE GENOMIC DNA]</scope>
    <source>
        <strain evidence="2 3">DSM 44580</strain>
    </source>
</reference>
<dbReference type="RefSeq" id="WP_086789961.1">
    <property type="nucleotide sequence ID" value="NZ_JAGIOO010000001.1"/>
</dbReference>
<proteinExistence type="predicted"/>